<dbReference type="InterPro" id="IPR003775">
    <property type="entry name" value="Flagellar_assembly_factor_FliW"/>
</dbReference>
<dbReference type="Proteomes" id="UP000680304">
    <property type="component" value="Unassembled WGS sequence"/>
</dbReference>
<keyword evidence="4" id="KW-0143">Chaperone</keyword>
<evidence type="ECO:0000313" key="6">
    <source>
        <dbReference type="Proteomes" id="UP000680304"/>
    </source>
</evidence>
<name>A0ABQ4N3T8_9BACL</name>
<sequence length="143" mass="16098">MITINSAVYGRMNVEDNQLYHFPQGIVGFSAISRYALVPFENTDFFVLHATEEDVSFILVPAAKAKREYAFEIDEDTVHMLDIEHPEEVAAFFIVNIVGDIPYINPKAPVLIVPRSQKGCQYVLTQSAYPIREPLRMEGASSC</sequence>
<keyword evidence="5" id="KW-0282">Flagellum</keyword>
<dbReference type="Pfam" id="PF02623">
    <property type="entry name" value="FliW"/>
    <property type="match status" value="1"/>
</dbReference>
<accession>A0ABQ4N3T8</accession>
<organism evidence="5 6">
    <name type="scientific">Paenibacillus cisolokensis</name>
    <dbReference type="NCBI Taxonomy" id="1658519"/>
    <lineage>
        <taxon>Bacteria</taxon>
        <taxon>Bacillati</taxon>
        <taxon>Bacillota</taxon>
        <taxon>Bacilli</taxon>
        <taxon>Bacillales</taxon>
        <taxon>Paenibacillaceae</taxon>
        <taxon>Paenibacillus</taxon>
    </lineage>
</organism>
<proteinExistence type="inferred from homology"/>
<dbReference type="PANTHER" id="PTHR39190:SF1">
    <property type="entry name" value="FLAGELLAR ASSEMBLY FACTOR FLIW"/>
    <property type="match status" value="1"/>
</dbReference>
<keyword evidence="6" id="KW-1185">Reference proteome</keyword>
<keyword evidence="3 4" id="KW-0810">Translation regulation</keyword>
<evidence type="ECO:0000313" key="5">
    <source>
        <dbReference type="EMBL" id="GIQ62837.1"/>
    </source>
</evidence>
<dbReference type="InterPro" id="IPR024046">
    <property type="entry name" value="Flagellar_assmbl_FliW_dom_sf"/>
</dbReference>
<gene>
    <name evidence="4 5" type="primary">fliW</name>
    <name evidence="5" type="ORF">PACILC2_14050</name>
</gene>
<comment type="caution">
    <text evidence="5">The sequence shown here is derived from an EMBL/GenBank/DDBJ whole genome shotgun (WGS) entry which is preliminary data.</text>
</comment>
<dbReference type="HAMAP" id="MF_01185">
    <property type="entry name" value="FliW"/>
    <property type="match status" value="1"/>
</dbReference>
<keyword evidence="1 4" id="KW-0963">Cytoplasm</keyword>
<dbReference type="Gene3D" id="2.30.290.10">
    <property type="entry name" value="BH3618-like"/>
    <property type="match status" value="1"/>
</dbReference>
<comment type="function">
    <text evidence="4">Acts as an anti-CsrA protein, binds CsrA and prevents it from repressing translation of its target genes, one of which is flagellin. Binds to flagellin and participates in the assembly of the flagellum.</text>
</comment>
<keyword evidence="5" id="KW-0966">Cell projection</keyword>
<reference evidence="5 6" key="1">
    <citation type="submission" date="2021-04" db="EMBL/GenBank/DDBJ databases">
        <title>Draft genome sequence of Paenibacillus cisolokensis, LC2-13A.</title>
        <authorList>
            <person name="Uke A."/>
            <person name="Chhe C."/>
            <person name="Baramee S."/>
            <person name="Kosugi A."/>
        </authorList>
    </citation>
    <scope>NUCLEOTIDE SEQUENCE [LARGE SCALE GENOMIC DNA]</scope>
    <source>
        <strain evidence="5 6">LC2-13A</strain>
    </source>
</reference>
<dbReference type="PANTHER" id="PTHR39190">
    <property type="entry name" value="FLAGELLAR ASSEMBLY FACTOR FLIW"/>
    <property type="match status" value="1"/>
</dbReference>
<protein>
    <recommendedName>
        <fullName evidence="4">Flagellar assembly factor FliW</fullName>
    </recommendedName>
</protein>
<evidence type="ECO:0000256" key="4">
    <source>
        <dbReference type="HAMAP-Rule" id="MF_01185"/>
    </source>
</evidence>
<dbReference type="SUPFAM" id="SSF141457">
    <property type="entry name" value="BH3618-like"/>
    <property type="match status" value="1"/>
</dbReference>
<dbReference type="RefSeq" id="WP_213528190.1">
    <property type="nucleotide sequence ID" value="NZ_BOVJ01000043.1"/>
</dbReference>
<comment type="subcellular location">
    <subcellularLocation>
        <location evidence="4">Cytoplasm</location>
    </subcellularLocation>
</comment>
<evidence type="ECO:0000256" key="1">
    <source>
        <dbReference type="ARBA" id="ARBA00022490"/>
    </source>
</evidence>
<comment type="subunit">
    <text evidence="4">Interacts with translational regulator CsrA and flagellin(s).</text>
</comment>
<evidence type="ECO:0000256" key="2">
    <source>
        <dbReference type="ARBA" id="ARBA00022795"/>
    </source>
</evidence>
<keyword evidence="2 4" id="KW-1005">Bacterial flagellum biogenesis</keyword>
<evidence type="ECO:0000256" key="3">
    <source>
        <dbReference type="ARBA" id="ARBA00022845"/>
    </source>
</evidence>
<comment type="similarity">
    <text evidence="4">Belongs to the FliW family.</text>
</comment>
<dbReference type="EMBL" id="BOVJ01000043">
    <property type="protein sequence ID" value="GIQ62837.1"/>
    <property type="molecule type" value="Genomic_DNA"/>
</dbReference>
<keyword evidence="5" id="KW-0969">Cilium</keyword>